<feature type="signal peptide" evidence="2">
    <location>
        <begin position="1"/>
        <end position="22"/>
    </location>
</feature>
<keyword evidence="4" id="KW-1185">Reference proteome</keyword>
<keyword evidence="2" id="KW-0732">Signal</keyword>
<dbReference type="RefSeq" id="XP_066925368.1">
    <property type="nucleotide sequence ID" value="XM_067069267.1"/>
</dbReference>
<proteinExistence type="predicted"/>
<feature type="region of interest" description="Disordered" evidence="1">
    <location>
        <begin position="433"/>
        <end position="602"/>
    </location>
</feature>
<feature type="compositionally biased region" description="Basic and acidic residues" evidence="1">
    <location>
        <begin position="482"/>
        <end position="507"/>
    </location>
</feature>
<feature type="compositionally biased region" description="Polar residues" evidence="1">
    <location>
        <begin position="440"/>
        <end position="465"/>
    </location>
</feature>
<dbReference type="AlphaFoldDB" id="A0A7M5UDK5"/>
<evidence type="ECO:0008006" key="5">
    <source>
        <dbReference type="Google" id="ProtNLM"/>
    </source>
</evidence>
<evidence type="ECO:0000256" key="1">
    <source>
        <dbReference type="SAM" id="MobiDB-lite"/>
    </source>
</evidence>
<feature type="compositionally biased region" description="Basic and acidic residues" evidence="1">
    <location>
        <begin position="876"/>
        <end position="890"/>
    </location>
</feature>
<feature type="compositionally biased region" description="Low complexity" evidence="1">
    <location>
        <begin position="157"/>
        <end position="176"/>
    </location>
</feature>
<accession>A0A7M5UDK5</accession>
<evidence type="ECO:0000313" key="4">
    <source>
        <dbReference type="Proteomes" id="UP000594262"/>
    </source>
</evidence>
<evidence type="ECO:0000256" key="2">
    <source>
        <dbReference type="SAM" id="SignalP"/>
    </source>
</evidence>
<feature type="compositionally biased region" description="Basic and acidic residues" evidence="1">
    <location>
        <begin position="524"/>
        <end position="567"/>
    </location>
</feature>
<feature type="compositionally biased region" description="Basic and acidic residues" evidence="1">
    <location>
        <begin position="900"/>
        <end position="935"/>
    </location>
</feature>
<feature type="compositionally biased region" description="Basic and acidic residues" evidence="1">
    <location>
        <begin position="801"/>
        <end position="867"/>
    </location>
</feature>
<feature type="region of interest" description="Disordered" evidence="1">
    <location>
        <begin position="151"/>
        <end position="176"/>
    </location>
</feature>
<protein>
    <recommendedName>
        <fullName evidence="5">Cnidarian restricted protein</fullName>
    </recommendedName>
</protein>
<sequence>MIPINLLVKLITTFIILQHFECIKHHVSRKSVEGRHKIPTVSKNSKSNLLKIVNKTKIVNETLSNKEFNNTKRWLESSYSRGFHSSNSLEDSSLDSNSLYEYKTDSRQNFLTGNNDESYGSDIDAFLKPGIGDYPSDMDGLDDSLKMYGAETSHHQTPSNTAAFSSSSLHSTGTSSLDDTMLTDLLSKNIEPSEGSKTEKGENLQKFASPLESNSNSASIVSDAINQDEVSPAKVIDNALTNIEQEAAKLIKESKNTHGSGSGDTEETTSSLTVDLSKTKGETKEGDVTSAMLSHSDDASKALKEATQNAPEDDSVTLLSDSKEVASGSGVGDLSSETNTKQGKEVKISKMFKAEEKDKHKTNVKHVKGTRRQEDSIYQIDPMYSEGYDVDSAVKTYQVSPKLVSSISQAIKGMDEEETGVKLGNEAVSMEAEKGAMLPSEQQNTKSFNGIQQQQNEIHTNPSKQSRFEENENKMYANEAPIHGKETGEVNFVQKEHGKESETKEKESESEDEANKTHNKKQTKFHEKKKEEEDTSKMKNEKGHKVTKASKEQHHQKEKKVSEEDNFNHQSPSEPVEENQKSKEGESSAENNDGGDLLEDNLMKMDKKKLVKLLAKFMRDSKKKTDDSEKNHQTPAGGNGGGMQATLGLHPLLLGAMGGGGHKASGDKGSQFVYMNELPSKAIKVDQPSEEELTEKSTSSKVDHDPYVDIGSSDPTDGDKAVQSHNRQKVTSSKDEKSGGSDDKEEKEEKGSKEDEKEKETTEVGKEKNDAKFSKEDSKEDGGKTNEAKVNESKEDDEKEASETKEDTKVSESKEDAKVSEAKEDAKVGETKEEDKSSESKEDDKASEAKEDAKVSETEQDEQEKAQHLISGQTLLKDEKEKEESEKSEGDDQVVASLSKSKEEDSKDEHDLVNKIMEKEKTYTSKLAADIHQHLSSDSSDPNNEDDSAGNKGAEKNSEALSADEAEQLSSSKDENIKKLIQKIKEKLESKKTKKHHGQTANHYDDVYAEIGSFGKRDHGIVKKSFKRHRHVF</sequence>
<dbReference type="EnsemblMetazoa" id="CLYHEMT009253.1">
    <property type="protein sequence ID" value="CLYHEMP009253.1"/>
    <property type="gene ID" value="CLYHEMG009253"/>
</dbReference>
<feature type="compositionally biased region" description="Basic and acidic residues" evidence="1">
    <location>
        <begin position="295"/>
        <end position="304"/>
    </location>
</feature>
<organism evidence="3 4">
    <name type="scientific">Clytia hemisphaerica</name>
    <dbReference type="NCBI Taxonomy" id="252671"/>
    <lineage>
        <taxon>Eukaryota</taxon>
        <taxon>Metazoa</taxon>
        <taxon>Cnidaria</taxon>
        <taxon>Hydrozoa</taxon>
        <taxon>Hydroidolina</taxon>
        <taxon>Leptothecata</taxon>
        <taxon>Obeliida</taxon>
        <taxon>Clytiidae</taxon>
        <taxon>Clytia</taxon>
    </lineage>
</organism>
<feature type="region of interest" description="Disordered" evidence="1">
    <location>
        <begin position="253"/>
        <end position="345"/>
    </location>
</feature>
<dbReference type="GeneID" id="136812744"/>
<feature type="region of interest" description="Disordered" evidence="1">
    <location>
        <begin position="619"/>
        <end position="977"/>
    </location>
</feature>
<dbReference type="RefSeq" id="XP_066925370.1">
    <property type="nucleotide sequence ID" value="XM_067069269.1"/>
</dbReference>
<feature type="compositionally biased region" description="Basic and acidic residues" evidence="1">
    <location>
        <begin position="619"/>
        <end position="632"/>
    </location>
</feature>
<evidence type="ECO:0000313" key="3">
    <source>
        <dbReference type="EnsemblMetazoa" id="CLYHEMP009253.1"/>
    </source>
</evidence>
<feature type="chain" id="PRO_5029541451" description="Cnidarian restricted protein" evidence="2">
    <location>
        <begin position="23"/>
        <end position="1033"/>
    </location>
</feature>
<name>A0A7M5UDK5_9CNID</name>
<feature type="compositionally biased region" description="Basic and acidic residues" evidence="1">
    <location>
        <begin position="277"/>
        <end position="287"/>
    </location>
</feature>
<reference evidence="3" key="1">
    <citation type="submission" date="2021-01" db="UniProtKB">
        <authorList>
            <consortium name="EnsemblMetazoa"/>
        </authorList>
    </citation>
    <scope>IDENTIFICATION</scope>
</reference>
<feature type="compositionally biased region" description="Basic and acidic residues" evidence="1">
    <location>
        <begin position="732"/>
        <end position="793"/>
    </location>
</feature>
<dbReference type="Proteomes" id="UP000594262">
    <property type="component" value="Unplaced"/>
</dbReference>